<organism evidence="1 2">
    <name type="scientific">Candidatus Sungbacteria bacterium RIFCSPHIGHO2_01_FULL_47_32</name>
    <dbReference type="NCBI Taxonomy" id="1802264"/>
    <lineage>
        <taxon>Bacteria</taxon>
        <taxon>Candidatus Sungiibacteriota</taxon>
    </lineage>
</organism>
<sequence>MGESHIEKVDGTQESSKESDDYQCYLGLNGIINETDFKDARLRAESLAMPSKKDIQEVENIARFAGIELYNTEDSADKRVVLYSILYSILRGDAKPKEVAHHHAQMGDIKLFAEVLRMTGDIFALNQMMDTWHRKGRVGDMCPICERPITPGERCR</sequence>
<evidence type="ECO:0000313" key="1">
    <source>
        <dbReference type="EMBL" id="OGZ93423.1"/>
    </source>
</evidence>
<dbReference type="EMBL" id="MHQC01000059">
    <property type="protein sequence ID" value="OGZ93423.1"/>
    <property type="molecule type" value="Genomic_DNA"/>
</dbReference>
<dbReference type="Proteomes" id="UP000177152">
    <property type="component" value="Unassembled WGS sequence"/>
</dbReference>
<protein>
    <submittedName>
        <fullName evidence="1">Uncharacterized protein</fullName>
    </submittedName>
</protein>
<evidence type="ECO:0000313" key="2">
    <source>
        <dbReference type="Proteomes" id="UP000177152"/>
    </source>
</evidence>
<name>A0A1G2K2M9_9BACT</name>
<reference evidence="1 2" key="1">
    <citation type="journal article" date="2016" name="Nat. Commun.">
        <title>Thousands of microbial genomes shed light on interconnected biogeochemical processes in an aquifer system.</title>
        <authorList>
            <person name="Anantharaman K."/>
            <person name="Brown C.T."/>
            <person name="Hug L.A."/>
            <person name="Sharon I."/>
            <person name="Castelle C.J."/>
            <person name="Probst A.J."/>
            <person name="Thomas B.C."/>
            <person name="Singh A."/>
            <person name="Wilkins M.J."/>
            <person name="Karaoz U."/>
            <person name="Brodie E.L."/>
            <person name="Williams K.H."/>
            <person name="Hubbard S.S."/>
            <person name="Banfield J.F."/>
        </authorList>
    </citation>
    <scope>NUCLEOTIDE SEQUENCE [LARGE SCALE GENOMIC DNA]</scope>
</reference>
<gene>
    <name evidence="1" type="ORF">A2633_01725</name>
</gene>
<accession>A0A1G2K2M9</accession>
<dbReference type="AlphaFoldDB" id="A0A1G2K2M9"/>
<proteinExistence type="predicted"/>
<comment type="caution">
    <text evidence="1">The sequence shown here is derived from an EMBL/GenBank/DDBJ whole genome shotgun (WGS) entry which is preliminary data.</text>
</comment>